<dbReference type="InterPro" id="IPR000600">
    <property type="entry name" value="ROK"/>
</dbReference>
<evidence type="ECO:0000313" key="4">
    <source>
        <dbReference type="Proteomes" id="UP001185069"/>
    </source>
</evidence>
<reference evidence="3 4" key="1">
    <citation type="submission" date="2023-07" db="EMBL/GenBank/DDBJ databases">
        <title>Sequencing the genomes of 1000 actinobacteria strains.</title>
        <authorList>
            <person name="Klenk H.-P."/>
        </authorList>
    </citation>
    <scope>NUCLEOTIDE SEQUENCE [LARGE SCALE GENOMIC DNA]</scope>
    <source>
        <strain evidence="3 4">DSM 14555</strain>
    </source>
</reference>
<protein>
    <submittedName>
        <fullName evidence="3">NBD/HSP70 family sugar kinase</fullName>
    </submittedName>
</protein>
<dbReference type="PANTHER" id="PTHR18964">
    <property type="entry name" value="ROK (REPRESSOR, ORF, KINASE) FAMILY"/>
    <property type="match status" value="1"/>
</dbReference>
<comment type="similarity">
    <text evidence="1">Belongs to the ROK (NagC/XylR) family.</text>
</comment>
<feature type="domain" description="HTH marR-type" evidence="2">
    <location>
        <begin position="16"/>
        <end position="58"/>
    </location>
</feature>
<comment type="caution">
    <text evidence="3">The sequence shown here is derived from an EMBL/GenBank/DDBJ whole genome shotgun (WGS) entry which is preliminary data.</text>
</comment>
<dbReference type="SUPFAM" id="SSF53067">
    <property type="entry name" value="Actin-like ATPase domain"/>
    <property type="match status" value="1"/>
</dbReference>
<keyword evidence="3" id="KW-0808">Transferase</keyword>
<accession>A0ABU1JAL1</accession>
<evidence type="ECO:0000256" key="1">
    <source>
        <dbReference type="ARBA" id="ARBA00006479"/>
    </source>
</evidence>
<evidence type="ECO:0000259" key="2">
    <source>
        <dbReference type="Pfam" id="PF12802"/>
    </source>
</evidence>
<name>A0ABU1JAL1_9MICC</name>
<dbReference type="InterPro" id="IPR043129">
    <property type="entry name" value="ATPase_NBD"/>
</dbReference>
<dbReference type="InterPro" id="IPR000835">
    <property type="entry name" value="HTH_MarR-typ"/>
</dbReference>
<proteinExistence type="inferred from homology"/>
<dbReference type="Gene3D" id="3.30.420.40">
    <property type="match status" value="2"/>
</dbReference>
<evidence type="ECO:0000313" key="3">
    <source>
        <dbReference type="EMBL" id="MDR6269464.1"/>
    </source>
</evidence>
<gene>
    <name evidence="3" type="ORF">JOE69_001702</name>
</gene>
<dbReference type="RefSeq" id="WP_309797807.1">
    <property type="nucleotide sequence ID" value="NZ_BAAAHY010000005.1"/>
</dbReference>
<dbReference type="PANTHER" id="PTHR18964:SF149">
    <property type="entry name" value="BIFUNCTIONAL UDP-N-ACETYLGLUCOSAMINE 2-EPIMERASE_N-ACETYLMANNOSAMINE KINASE"/>
    <property type="match status" value="1"/>
</dbReference>
<dbReference type="CDD" id="cd23763">
    <property type="entry name" value="ASKHA_ATPase_ROK"/>
    <property type="match status" value="1"/>
</dbReference>
<dbReference type="GO" id="GO:0016301">
    <property type="term" value="F:kinase activity"/>
    <property type="evidence" value="ECO:0007669"/>
    <property type="project" value="UniProtKB-KW"/>
</dbReference>
<dbReference type="EMBL" id="JAVDQF010000001">
    <property type="protein sequence ID" value="MDR6269464.1"/>
    <property type="molecule type" value="Genomic_DNA"/>
</dbReference>
<keyword evidence="4" id="KW-1185">Reference proteome</keyword>
<keyword evidence="3" id="KW-0418">Kinase</keyword>
<sequence>MSTGPSKLRIINDRAALSHILRAGEISRAELEDLTGLSKPATADLLSRLESAGLVQKQGMRSGGPGPKAQLWGVRPEVGFAAGVNVTPANIDVQITDLSGNVVSQHQFAACASAGSGVRRAIQAACITAKISEQQILHTVIGLPGALDPRSGMLKFAPHMPAWSNYDLIAALDLELDMPVTVENDVNLMALAELDGGLAAAAENFALVWIDTGLGAAIVIRRELFRGFTGGAGEIDYLPVPDRAEAETGLDRRGGKFGNLLSPQAIAALARAHGLPGDDPVETLRTAARTGSASGHAAFLNDLALRIATGLSAIVTVLDPELLLLGGAFGVAGGEPLAQLVRENLGEVMNAPHGSTAEVLALGVPSPTAPNRQAKPVDGAPVEGIPAGNALAGASSLALKHAREKAFETGSVMTG</sequence>
<dbReference type="Pfam" id="PF00480">
    <property type="entry name" value="ROK"/>
    <property type="match status" value="1"/>
</dbReference>
<dbReference type="SUPFAM" id="SSF46785">
    <property type="entry name" value="Winged helix' DNA-binding domain"/>
    <property type="match status" value="1"/>
</dbReference>
<organism evidence="3 4">
    <name type="scientific">Arthrobacter russicus</name>
    <dbReference type="NCBI Taxonomy" id="172040"/>
    <lineage>
        <taxon>Bacteria</taxon>
        <taxon>Bacillati</taxon>
        <taxon>Actinomycetota</taxon>
        <taxon>Actinomycetes</taxon>
        <taxon>Micrococcales</taxon>
        <taxon>Micrococcaceae</taxon>
        <taxon>Arthrobacter</taxon>
    </lineage>
</organism>
<dbReference type="InterPro" id="IPR036390">
    <property type="entry name" value="WH_DNA-bd_sf"/>
</dbReference>
<dbReference type="InterPro" id="IPR036388">
    <property type="entry name" value="WH-like_DNA-bd_sf"/>
</dbReference>
<dbReference type="Gene3D" id="1.10.10.10">
    <property type="entry name" value="Winged helix-like DNA-binding domain superfamily/Winged helix DNA-binding domain"/>
    <property type="match status" value="1"/>
</dbReference>
<dbReference type="Proteomes" id="UP001185069">
    <property type="component" value="Unassembled WGS sequence"/>
</dbReference>
<dbReference type="Pfam" id="PF12802">
    <property type="entry name" value="MarR_2"/>
    <property type="match status" value="1"/>
</dbReference>